<keyword evidence="20" id="KW-1185">Reference proteome</keyword>
<evidence type="ECO:0000259" key="18">
    <source>
        <dbReference type="Pfam" id="PF01746"/>
    </source>
</evidence>
<dbReference type="AlphaFoldDB" id="A0A517Z2M7"/>
<dbReference type="Gene3D" id="1.10.1270.20">
    <property type="entry name" value="tRNA(m1g37)methyltransferase, domain 2"/>
    <property type="match status" value="1"/>
</dbReference>
<dbReference type="KEGG" id="mri:Mal4_10260"/>
<keyword evidence="11 15" id="KW-0819">tRNA processing</keyword>
<dbReference type="InterPro" id="IPR002649">
    <property type="entry name" value="tRNA_m1G_MeTrfase_TrmD"/>
</dbReference>
<evidence type="ECO:0000256" key="1">
    <source>
        <dbReference type="ARBA" id="ARBA00002634"/>
    </source>
</evidence>
<keyword evidence="9 15" id="KW-0808">Transferase</keyword>
<evidence type="ECO:0000256" key="4">
    <source>
        <dbReference type="ARBA" id="ARBA00011738"/>
    </source>
</evidence>
<comment type="similarity">
    <text evidence="3 15 17">Belongs to the RNA methyltransferase TrmD family.</text>
</comment>
<comment type="caution">
    <text evidence="15">Lacks conserved residue(s) required for the propagation of feature annotation.</text>
</comment>
<keyword evidence="7 15" id="KW-0963">Cytoplasm</keyword>
<evidence type="ECO:0000256" key="9">
    <source>
        <dbReference type="ARBA" id="ARBA00022679"/>
    </source>
</evidence>
<protein>
    <recommendedName>
        <fullName evidence="6 15">tRNA (guanine-N(1)-)-methyltransferase</fullName>
        <ecNumber evidence="5 15">2.1.1.228</ecNumber>
    </recommendedName>
    <alternativeName>
        <fullName evidence="12 15">M1G-methyltransferase</fullName>
    </alternativeName>
    <alternativeName>
        <fullName evidence="13 15">tRNA [GM37] methyltransferase</fullName>
    </alternativeName>
</protein>
<evidence type="ECO:0000256" key="7">
    <source>
        <dbReference type="ARBA" id="ARBA00022490"/>
    </source>
</evidence>
<comment type="subunit">
    <text evidence="4 15 17">Homodimer.</text>
</comment>
<proteinExistence type="inferred from homology"/>
<evidence type="ECO:0000313" key="19">
    <source>
        <dbReference type="EMBL" id="QDU36730.1"/>
    </source>
</evidence>
<dbReference type="NCBIfam" id="NF000648">
    <property type="entry name" value="PRK00026.1"/>
    <property type="match status" value="1"/>
</dbReference>
<evidence type="ECO:0000256" key="13">
    <source>
        <dbReference type="ARBA" id="ARBA00033392"/>
    </source>
</evidence>
<feature type="domain" description="tRNA methyltransferase TRMD/TRM10-type" evidence="18">
    <location>
        <begin position="1"/>
        <end position="226"/>
    </location>
</feature>
<dbReference type="Gene3D" id="3.40.1280.10">
    <property type="match status" value="1"/>
</dbReference>
<evidence type="ECO:0000256" key="3">
    <source>
        <dbReference type="ARBA" id="ARBA00007630"/>
    </source>
</evidence>
<feature type="binding site" evidence="15 16">
    <location>
        <position position="113"/>
    </location>
    <ligand>
        <name>S-adenosyl-L-methionine</name>
        <dbReference type="ChEBI" id="CHEBI:59789"/>
    </ligand>
</feature>
<comment type="catalytic activity">
    <reaction evidence="14 15 17">
        <text>guanosine(37) in tRNA + S-adenosyl-L-methionine = N(1)-methylguanosine(37) in tRNA + S-adenosyl-L-homocysteine + H(+)</text>
        <dbReference type="Rhea" id="RHEA:36899"/>
        <dbReference type="Rhea" id="RHEA-COMP:10145"/>
        <dbReference type="Rhea" id="RHEA-COMP:10147"/>
        <dbReference type="ChEBI" id="CHEBI:15378"/>
        <dbReference type="ChEBI" id="CHEBI:57856"/>
        <dbReference type="ChEBI" id="CHEBI:59789"/>
        <dbReference type="ChEBI" id="CHEBI:73542"/>
        <dbReference type="ChEBI" id="CHEBI:74269"/>
        <dbReference type="EC" id="2.1.1.228"/>
    </reaction>
</comment>
<dbReference type="GO" id="GO:0052906">
    <property type="term" value="F:tRNA (guanine(37)-N1)-methyltransferase activity"/>
    <property type="evidence" value="ECO:0007669"/>
    <property type="project" value="UniProtKB-UniRule"/>
</dbReference>
<organism evidence="19 20">
    <name type="scientific">Maioricimonas rarisocia</name>
    <dbReference type="NCBI Taxonomy" id="2528026"/>
    <lineage>
        <taxon>Bacteria</taxon>
        <taxon>Pseudomonadati</taxon>
        <taxon>Planctomycetota</taxon>
        <taxon>Planctomycetia</taxon>
        <taxon>Planctomycetales</taxon>
        <taxon>Planctomycetaceae</taxon>
        <taxon>Maioricimonas</taxon>
    </lineage>
</organism>
<dbReference type="InterPro" id="IPR023148">
    <property type="entry name" value="tRNA_m1G_MeTrfase_C_sf"/>
</dbReference>
<evidence type="ECO:0000313" key="20">
    <source>
        <dbReference type="Proteomes" id="UP000320496"/>
    </source>
</evidence>
<dbReference type="InterPro" id="IPR029028">
    <property type="entry name" value="Alpha/beta_knot_MTases"/>
</dbReference>
<keyword evidence="8 15" id="KW-0489">Methyltransferase</keyword>
<evidence type="ECO:0000256" key="16">
    <source>
        <dbReference type="PIRSR" id="PIRSR000386-1"/>
    </source>
</evidence>
<dbReference type="RefSeq" id="WP_145367364.1">
    <property type="nucleotide sequence ID" value="NZ_CP036275.1"/>
</dbReference>
<accession>A0A517Z2M7</accession>
<evidence type="ECO:0000256" key="15">
    <source>
        <dbReference type="HAMAP-Rule" id="MF_00605"/>
    </source>
</evidence>
<dbReference type="PANTHER" id="PTHR46417">
    <property type="entry name" value="TRNA (GUANINE-N(1)-)-METHYLTRANSFERASE"/>
    <property type="match status" value="1"/>
</dbReference>
<name>A0A517Z2M7_9PLAN</name>
<dbReference type="HAMAP" id="MF_00605">
    <property type="entry name" value="TrmD"/>
    <property type="match status" value="1"/>
</dbReference>
<dbReference type="InterPro" id="IPR029026">
    <property type="entry name" value="tRNA_m1G_MTases_N"/>
</dbReference>
<dbReference type="FunFam" id="3.40.1280.10:FF:000001">
    <property type="entry name" value="tRNA (guanine-N(1)-)-methyltransferase"/>
    <property type="match status" value="1"/>
</dbReference>
<sequence length="226" mass="25801">MRFDVLTLFPGIFDGYLEQSLLKKAIDAGLVDVRLWNFRDWATDRHKSVDDTPYGGGPGMLIRCEPVYDCVEAVQNDAQQPGQLVMLTPQGRQLDQDLVKELATFDRLLLLCGRYEGFDERITQGLKPLEISAGDFICNGGEVPAMLLIDTVIRLIPGVLGDETSSRYDSFSESRLLEYPQYTRPRSFRGMEVPDILLSGNHPEIARWRHEQSLIRTRQRREDLLK</sequence>
<evidence type="ECO:0000256" key="11">
    <source>
        <dbReference type="ARBA" id="ARBA00022694"/>
    </source>
</evidence>
<evidence type="ECO:0000256" key="6">
    <source>
        <dbReference type="ARBA" id="ARBA00014679"/>
    </source>
</evidence>
<evidence type="ECO:0000256" key="14">
    <source>
        <dbReference type="ARBA" id="ARBA00047783"/>
    </source>
</evidence>
<evidence type="ECO:0000256" key="8">
    <source>
        <dbReference type="ARBA" id="ARBA00022603"/>
    </source>
</evidence>
<dbReference type="EMBL" id="CP036275">
    <property type="protein sequence ID" value="QDU36730.1"/>
    <property type="molecule type" value="Genomic_DNA"/>
</dbReference>
<dbReference type="CDD" id="cd18080">
    <property type="entry name" value="TrmD-like"/>
    <property type="match status" value="1"/>
</dbReference>
<evidence type="ECO:0000256" key="12">
    <source>
        <dbReference type="ARBA" id="ARBA00029736"/>
    </source>
</evidence>
<dbReference type="GO" id="GO:0002939">
    <property type="term" value="P:tRNA N1-guanine methylation"/>
    <property type="evidence" value="ECO:0007669"/>
    <property type="project" value="TreeGrafter"/>
</dbReference>
<dbReference type="EC" id="2.1.1.228" evidence="5 15"/>
<gene>
    <name evidence="15 19" type="primary">trmD</name>
    <name evidence="19" type="ORF">Mal4_10260</name>
</gene>
<dbReference type="Pfam" id="PF01746">
    <property type="entry name" value="tRNA_m1G_MT"/>
    <property type="match status" value="1"/>
</dbReference>
<dbReference type="NCBIfam" id="TIGR00088">
    <property type="entry name" value="trmD"/>
    <property type="match status" value="1"/>
</dbReference>
<dbReference type="Proteomes" id="UP000320496">
    <property type="component" value="Chromosome"/>
</dbReference>
<comment type="subcellular location">
    <subcellularLocation>
        <location evidence="2 15 17">Cytoplasm</location>
    </subcellularLocation>
</comment>
<dbReference type="PIRSF" id="PIRSF000386">
    <property type="entry name" value="tRNA_mtase"/>
    <property type="match status" value="1"/>
</dbReference>
<evidence type="ECO:0000256" key="10">
    <source>
        <dbReference type="ARBA" id="ARBA00022691"/>
    </source>
</evidence>
<dbReference type="SUPFAM" id="SSF75217">
    <property type="entry name" value="alpha/beta knot"/>
    <property type="match status" value="1"/>
</dbReference>
<dbReference type="GO" id="GO:0005829">
    <property type="term" value="C:cytosol"/>
    <property type="evidence" value="ECO:0007669"/>
    <property type="project" value="TreeGrafter"/>
</dbReference>
<keyword evidence="10 15" id="KW-0949">S-adenosyl-L-methionine</keyword>
<reference evidence="19 20" key="1">
    <citation type="submission" date="2019-02" db="EMBL/GenBank/DDBJ databases">
        <title>Deep-cultivation of Planctomycetes and their phenomic and genomic characterization uncovers novel biology.</title>
        <authorList>
            <person name="Wiegand S."/>
            <person name="Jogler M."/>
            <person name="Boedeker C."/>
            <person name="Pinto D."/>
            <person name="Vollmers J."/>
            <person name="Rivas-Marin E."/>
            <person name="Kohn T."/>
            <person name="Peeters S.H."/>
            <person name="Heuer A."/>
            <person name="Rast P."/>
            <person name="Oberbeckmann S."/>
            <person name="Bunk B."/>
            <person name="Jeske O."/>
            <person name="Meyerdierks A."/>
            <person name="Storesund J.E."/>
            <person name="Kallscheuer N."/>
            <person name="Luecker S."/>
            <person name="Lage O.M."/>
            <person name="Pohl T."/>
            <person name="Merkel B.J."/>
            <person name="Hornburger P."/>
            <person name="Mueller R.-W."/>
            <person name="Bruemmer F."/>
            <person name="Labrenz M."/>
            <person name="Spormann A.M."/>
            <person name="Op den Camp H."/>
            <person name="Overmann J."/>
            <person name="Amann R."/>
            <person name="Jetten M.S.M."/>
            <person name="Mascher T."/>
            <person name="Medema M.H."/>
            <person name="Devos D.P."/>
            <person name="Kaster A.-K."/>
            <person name="Ovreas L."/>
            <person name="Rohde M."/>
            <person name="Galperin M.Y."/>
            <person name="Jogler C."/>
        </authorList>
    </citation>
    <scope>NUCLEOTIDE SEQUENCE [LARGE SCALE GENOMIC DNA]</scope>
    <source>
        <strain evidence="19 20">Mal4</strain>
    </source>
</reference>
<evidence type="ECO:0000256" key="5">
    <source>
        <dbReference type="ARBA" id="ARBA00012807"/>
    </source>
</evidence>
<dbReference type="InterPro" id="IPR016009">
    <property type="entry name" value="tRNA_MeTrfase_TRMD/TRM10"/>
</dbReference>
<comment type="function">
    <text evidence="1 15 17">Specifically methylates guanosine-37 in various tRNAs.</text>
</comment>
<evidence type="ECO:0000256" key="2">
    <source>
        <dbReference type="ARBA" id="ARBA00004496"/>
    </source>
</evidence>
<dbReference type="OrthoDB" id="9807416at2"/>
<dbReference type="PANTHER" id="PTHR46417:SF1">
    <property type="entry name" value="TRNA (GUANINE-N(1)-)-METHYLTRANSFERASE"/>
    <property type="match status" value="1"/>
</dbReference>
<evidence type="ECO:0000256" key="17">
    <source>
        <dbReference type="RuleBase" id="RU003464"/>
    </source>
</evidence>